<evidence type="ECO:0008006" key="4">
    <source>
        <dbReference type="Google" id="ProtNLM"/>
    </source>
</evidence>
<feature type="transmembrane region" description="Helical" evidence="1">
    <location>
        <begin position="69"/>
        <end position="89"/>
    </location>
</feature>
<gene>
    <name evidence="2" type="ORF">EFY87_12605</name>
</gene>
<evidence type="ECO:0000313" key="3">
    <source>
        <dbReference type="Proteomes" id="UP000271678"/>
    </source>
</evidence>
<keyword evidence="1" id="KW-0472">Membrane</keyword>
<evidence type="ECO:0000256" key="1">
    <source>
        <dbReference type="SAM" id="Phobius"/>
    </source>
</evidence>
<dbReference type="RefSeq" id="WP_123271828.1">
    <property type="nucleotide sequence ID" value="NZ_RJJQ01000012.1"/>
</dbReference>
<reference evidence="2 3" key="1">
    <citation type="submission" date="2018-11" db="EMBL/GenBank/DDBJ databases">
        <title>Draft genome of Simplicispira Flexivirga sp. BO-16.</title>
        <authorList>
            <person name="Im W.T."/>
        </authorList>
    </citation>
    <scope>NUCLEOTIDE SEQUENCE [LARGE SCALE GENOMIC DNA]</scope>
    <source>
        <strain evidence="2 3">BO-16</strain>
    </source>
</reference>
<accession>A0A3M9M6B2</accession>
<sequence>MNLIFTILCAFPIGYFVRPRGRALLVYLFLDCFVFTYQTSTLVMEWVQGSEEAFGGHTQRNMAFDGKPLSYGAVNLIIALAGMGLVFLAGRMREQWAGRAARRDVIGVD</sequence>
<proteinExistence type="predicted"/>
<keyword evidence="1" id="KW-0812">Transmembrane</keyword>
<protein>
    <recommendedName>
        <fullName evidence="4">Lycopene cyclase domain-containing protein</fullName>
    </recommendedName>
</protein>
<dbReference type="OrthoDB" id="4838646at2"/>
<evidence type="ECO:0000313" key="2">
    <source>
        <dbReference type="EMBL" id="RNI21109.1"/>
    </source>
</evidence>
<keyword evidence="1" id="KW-1133">Transmembrane helix</keyword>
<name>A0A3M9M6B2_9MICO</name>
<dbReference type="EMBL" id="RJJQ01000012">
    <property type="protein sequence ID" value="RNI21109.1"/>
    <property type="molecule type" value="Genomic_DNA"/>
</dbReference>
<dbReference type="Proteomes" id="UP000271678">
    <property type="component" value="Unassembled WGS sequence"/>
</dbReference>
<comment type="caution">
    <text evidence="2">The sequence shown here is derived from an EMBL/GenBank/DDBJ whole genome shotgun (WGS) entry which is preliminary data.</text>
</comment>
<keyword evidence="3" id="KW-1185">Reference proteome</keyword>
<organism evidence="2 3">
    <name type="scientific">Flexivirga caeni</name>
    <dbReference type="NCBI Taxonomy" id="2294115"/>
    <lineage>
        <taxon>Bacteria</taxon>
        <taxon>Bacillati</taxon>
        <taxon>Actinomycetota</taxon>
        <taxon>Actinomycetes</taxon>
        <taxon>Micrococcales</taxon>
        <taxon>Dermacoccaceae</taxon>
        <taxon>Flexivirga</taxon>
    </lineage>
</organism>
<dbReference type="AlphaFoldDB" id="A0A3M9M6B2"/>